<keyword evidence="3" id="KW-1185">Reference proteome</keyword>
<feature type="compositionally biased region" description="Basic residues" evidence="1">
    <location>
        <begin position="178"/>
        <end position="195"/>
    </location>
</feature>
<dbReference type="Pfam" id="PF05623">
    <property type="entry name" value="DUF789"/>
    <property type="match status" value="1"/>
</dbReference>
<feature type="compositionally biased region" description="Basic residues" evidence="1">
    <location>
        <begin position="533"/>
        <end position="543"/>
    </location>
</feature>
<reference evidence="3" key="1">
    <citation type="journal article" date="2016" name="Nature">
        <title>The genome of the seagrass Zostera marina reveals angiosperm adaptation to the sea.</title>
        <authorList>
            <person name="Olsen J.L."/>
            <person name="Rouze P."/>
            <person name="Verhelst B."/>
            <person name="Lin Y.-C."/>
            <person name="Bayer T."/>
            <person name="Collen J."/>
            <person name="Dattolo E."/>
            <person name="De Paoli E."/>
            <person name="Dittami S."/>
            <person name="Maumus F."/>
            <person name="Michel G."/>
            <person name="Kersting A."/>
            <person name="Lauritano C."/>
            <person name="Lohaus R."/>
            <person name="Toepel M."/>
            <person name="Tonon T."/>
            <person name="Vanneste K."/>
            <person name="Amirebrahimi M."/>
            <person name="Brakel J."/>
            <person name="Bostroem C."/>
            <person name="Chovatia M."/>
            <person name="Grimwood J."/>
            <person name="Jenkins J.W."/>
            <person name="Jueterbock A."/>
            <person name="Mraz A."/>
            <person name="Stam W.T."/>
            <person name="Tice H."/>
            <person name="Bornberg-Bauer E."/>
            <person name="Green P.J."/>
            <person name="Pearson G.A."/>
            <person name="Procaccini G."/>
            <person name="Duarte C.M."/>
            <person name="Schmutz J."/>
            <person name="Reusch T.B.H."/>
            <person name="Van de Peer Y."/>
        </authorList>
    </citation>
    <scope>NUCLEOTIDE SEQUENCE [LARGE SCALE GENOMIC DNA]</scope>
    <source>
        <strain evidence="3">cv. Finnish</strain>
    </source>
</reference>
<comment type="caution">
    <text evidence="2">The sequence shown here is derived from an EMBL/GenBank/DDBJ whole genome shotgun (WGS) entry which is preliminary data.</text>
</comment>
<organism evidence="2 3">
    <name type="scientific">Zostera marina</name>
    <name type="common">Eelgrass</name>
    <dbReference type="NCBI Taxonomy" id="29655"/>
    <lineage>
        <taxon>Eukaryota</taxon>
        <taxon>Viridiplantae</taxon>
        <taxon>Streptophyta</taxon>
        <taxon>Embryophyta</taxon>
        <taxon>Tracheophyta</taxon>
        <taxon>Spermatophyta</taxon>
        <taxon>Magnoliopsida</taxon>
        <taxon>Liliopsida</taxon>
        <taxon>Zosteraceae</taxon>
        <taxon>Zostera</taxon>
    </lineage>
</organism>
<sequence>MEHNQASSHGITDHKEENTVFREKHTTSTILLNAQNSEDIPRTAIIIQDTDGRWICLAPFYLNLQRTQQISNLRSRTDALPSPPLIFFQIDLPQDQMIHPTEHAGSTDSFSESTKKHCGKSHSRNKRSRALKNSSNEWLQNCFLPNNPSRLASEDHQYLPVSEVLDDEIPKVDTSVKRNPKNKGKKKGKRCKRSSYKKDHSEAEILSERSSCKIPYFDVSCSGDGFSEGNSSNSATFSSSSMQTSKDLLDNNDSSNKCLNHSIIPPSSCNEKMNEAEPITSFSEQIDSEGFSCNSSHQVEDSCSQNDLYKINHTPDIILPSYHSMDNNGCSVPDNVTESKSYLDDWNSNTSISGSSVDNDIKTKPWFKDGIKQTSSESQVPFSSKMRHASVSESGSKSIEEHKSNGSIVHQSKHRIKPNFASGKAYCQIQTCNDMHQPSTLSKEPFTNVHSKSHSRNNGKKRPGVSSNVHHFPNMNTQVGTVKDTHINHSVWQRVQKKDVEEYKSTKNIVDSSLQSDVCGDIGNGAAFVKKTSTSKKNRKQKACRYPCPEKTSADTSLLSTVREPNNRQSKSTKDALINVPEKSKTKYKESFHNSKFSKDLVCHDNICERSVETGSQEAHAFNIGSTCSRDLQTSVIPCSPELECHPSNQHNVEREQTSSDGSSPLCNLFLPVSVGTIQIMQNEFGPKSRTLNCKQEVSHEMHLSTNDSVSCTEIHHSPCHISKDNDVENMKSDIEEYCTDHSMKNNSSVRGDFPATLNIAKADELVFSNEKTLNIINDKDDSDEILACSTSKNRLNGSLGEMFSTNRKLSCSVDLQKEFISALDTDLDRIVKVVNDAHNSQTISEEYHLVTGIQLAEFERVLQSACPVIKHMCNFSPNHTIADTLFQHQNHSISLGNLWRWFENPGNYGLEVKVEDCNMGNSQSKFRAYFVPYLSAVQIFGWSKSNMNSSKKNLDGKLNCEPRTDTNLDENCNDLIHSEQKVDTKLLFEYFESDPPQHRKPLFTKIKELARGDISSTCEIFGDPSILEYLDLNDIHPASWFSVSWYPIYRIPDGRFRAAFLTYHSLGNLIHRNDESNPKSALRIVCPAVGLQSYNSTGECWFRANEYDLKKGTEKYSLPSDSSKILKERLKTLEQTALGMARASVHKGAVKSVNKQPDYEFFLSRSRRW</sequence>
<dbReference type="EMBL" id="LFYR01000625">
    <property type="protein sequence ID" value="KMZ72532.1"/>
    <property type="molecule type" value="Genomic_DNA"/>
</dbReference>
<feature type="region of interest" description="Disordered" evidence="1">
    <location>
        <begin position="438"/>
        <end position="469"/>
    </location>
</feature>
<feature type="region of interest" description="Disordered" evidence="1">
    <location>
        <begin position="372"/>
        <end position="414"/>
    </location>
</feature>
<dbReference type="Proteomes" id="UP000036987">
    <property type="component" value="Unassembled WGS sequence"/>
</dbReference>
<dbReference type="InterPro" id="IPR008507">
    <property type="entry name" value="DUF789"/>
</dbReference>
<evidence type="ECO:0000313" key="3">
    <source>
        <dbReference type="Proteomes" id="UP000036987"/>
    </source>
</evidence>
<feature type="region of interest" description="Disordered" evidence="1">
    <location>
        <begin position="1"/>
        <end position="20"/>
    </location>
</feature>
<dbReference type="PANTHER" id="PTHR32010:SF18">
    <property type="entry name" value="DUF789 FAMILY PROTEIN"/>
    <property type="match status" value="1"/>
</dbReference>
<feature type="region of interest" description="Disordered" evidence="1">
    <location>
        <begin position="99"/>
        <end position="131"/>
    </location>
</feature>
<feature type="region of interest" description="Disordered" evidence="1">
    <location>
        <begin position="531"/>
        <end position="575"/>
    </location>
</feature>
<dbReference type="PANTHER" id="PTHR32010">
    <property type="entry name" value="PHOTOSYSTEM II STABILITY/ASSEMBLY FACTOR HCF136, CHLOROPLASTIC"/>
    <property type="match status" value="1"/>
</dbReference>
<feature type="compositionally biased region" description="Basic residues" evidence="1">
    <location>
        <begin position="116"/>
        <end position="130"/>
    </location>
</feature>
<feature type="region of interest" description="Disordered" evidence="1">
    <location>
        <begin position="174"/>
        <end position="202"/>
    </location>
</feature>
<feature type="compositionally biased region" description="Polar residues" evidence="1">
    <location>
        <begin position="1"/>
        <end position="10"/>
    </location>
</feature>
<proteinExistence type="predicted"/>
<accession>A0A0K9PW99</accession>
<gene>
    <name evidence="2" type="ORF">ZOSMA_162G00530</name>
</gene>
<dbReference type="OrthoDB" id="1920576at2759"/>
<evidence type="ECO:0000256" key="1">
    <source>
        <dbReference type="SAM" id="MobiDB-lite"/>
    </source>
</evidence>
<feature type="compositionally biased region" description="Basic residues" evidence="1">
    <location>
        <begin position="451"/>
        <end position="463"/>
    </location>
</feature>
<feature type="compositionally biased region" description="Basic and acidic residues" evidence="1">
    <location>
        <begin position="11"/>
        <end position="20"/>
    </location>
</feature>
<feature type="compositionally biased region" description="Polar residues" evidence="1">
    <location>
        <begin position="554"/>
        <end position="570"/>
    </location>
</feature>
<name>A0A0K9PW99_ZOSMR</name>
<dbReference type="AlphaFoldDB" id="A0A0K9PW99"/>
<evidence type="ECO:0000313" key="2">
    <source>
        <dbReference type="EMBL" id="KMZ72532.1"/>
    </source>
</evidence>
<feature type="compositionally biased region" description="Polar residues" evidence="1">
    <location>
        <begin position="372"/>
        <end position="382"/>
    </location>
</feature>
<protein>
    <submittedName>
        <fullName evidence="2">Uncharacterized protein</fullName>
    </submittedName>
</protein>